<feature type="compositionally biased region" description="Basic and acidic residues" evidence="1">
    <location>
        <begin position="85"/>
        <end position="103"/>
    </location>
</feature>
<evidence type="ECO:0000256" key="1">
    <source>
        <dbReference type="SAM" id="MobiDB-lite"/>
    </source>
</evidence>
<protein>
    <submittedName>
        <fullName evidence="2">Uncharacterized protein</fullName>
    </submittedName>
</protein>
<sequence length="141" mass="14844">MHSVANPTLAPGCRPSAQRLAFGSIVDCTIDGSSKHAARSPGQPPAGKLQPGAGPCPVRSNIVRPYESLSRGSDPTSTSPCSRRAASEELASSHDVRQKDARHIPVRPAPGATEVTGRRQTRAACQCRNEDEAQPVRGIGR</sequence>
<evidence type="ECO:0000313" key="2">
    <source>
        <dbReference type="EMBL" id="PUZ53919.1"/>
    </source>
</evidence>
<dbReference type="Proteomes" id="UP000244336">
    <property type="component" value="Chromosome 5"/>
</dbReference>
<dbReference type="EMBL" id="CM009753">
    <property type="protein sequence ID" value="PUZ53919.1"/>
    <property type="molecule type" value="Genomic_DNA"/>
</dbReference>
<gene>
    <name evidence="2" type="ORF">GQ55_5G089100</name>
</gene>
<reference evidence="2 3" key="1">
    <citation type="submission" date="2018-04" db="EMBL/GenBank/DDBJ databases">
        <title>WGS assembly of Panicum hallii var. hallii HAL2.</title>
        <authorList>
            <person name="Lovell J."/>
            <person name="Jenkins J."/>
            <person name="Lowry D."/>
            <person name="Mamidi S."/>
            <person name="Sreedasyam A."/>
            <person name="Weng X."/>
            <person name="Barry K."/>
            <person name="Bonette J."/>
            <person name="Campitelli B."/>
            <person name="Daum C."/>
            <person name="Gordon S."/>
            <person name="Gould B."/>
            <person name="Lipzen A."/>
            <person name="MacQueen A."/>
            <person name="Palacio-Mejia J."/>
            <person name="Plott C."/>
            <person name="Shakirov E."/>
            <person name="Shu S."/>
            <person name="Yoshinaga Y."/>
            <person name="Zane M."/>
            <person name="Rokhsar D."/>
            <person name="Grimwood J."/>
            <person name="Schmutz J."/>
            <person name="Juenger T."/>
        </authorList>
    </citation>
    <scope>NUCLEOTIDE SEQUENCE [LARGE SCALE GENOMIC DNA]</scope>
    <source>
        <strain evidence="3">cv. HAL2</strain>
    </source>
</reference>
<accession>A0A2T7DEA3</accession>
<name>A0A2T7DEA3_9POAL</name>
<feature type="compositionally biased region" description="Polar residues" evidence="1">
    <location>
        <begin position="70"/>
        <end position="81"/>
    </location>
</feature>
<organism evidence="2 3">
    <name type="scientific">Panicum hallii var. hallii</name>
    <dbReference type="NCBI Taxonomy" id="1504633"/>
    <lineage>
        <taxon>Eukaryota</taxon>
        <taxon>Viridiplantae</taxon>
        <taxon>Streptophyta</taxon>
        <taxon>Embryophyta</taxon>
        <taxon>Tracheophyta</taxon>
        <taxon>Spermatophyta</taxon>
        <taxon>Magnoliopsida</taxon>
        <taxon>Liliopsida</taxon>
        <taxon>Poales</taxon>
        <taxon>Poaceae</taxon>
        <taxon>PACMAD clade</taxon>
        <taxon>Panicoideae</taxon>
        <taxon>Panicodae</taxon>
        <taxon>Paniceae</taxon>
        <taxon>Panicinae</taxon>
        <taxon>Panicum</taxon>
        <taxon>Panicum sect. Panicum</taxon>
    </lineage>
</organism>
<evidence type="ECO:0000313" key="3">
    <source>
        <dbReference type="Proteomes" id="UP000244336"/>
    </source>
</evidence>
<proteinExistence type="predicted"/>
<keyword evidence="3" id="KW-1185">Reference proteome</keyword>
<feature type="region of interest" description="Disordered" evidence="1">
    <location>
        <begin position="32"/>
        <end position="141"/>
    </location>
</feature>
<dbReference type="AlphaFoldDB" id="A0A2T7DEA3"/>
<dbReference type="Gramene" id="PUZ53919">
    <property type="protein sequence ID" value="PUZ53919"/>
    <property type="gene ID" value="GQ55_5G089100"/>
</dbReference>